<organism evidence="1 2">
    <name type="scientific">Gymnopilus junonius</name>
    <name type="common">Spectacular rustgill mushroom</name>
    <name type="synonym">Gymnopilus spectabilis subsp. junonius</name>
    <dbReference type="NCBI Taxonomy" id="109634"/>
    <lineage>
        <taxon>Eukaryota</taxon>
        <taxon>Fungi</taxon>
        <taxon>Dikarya</taxon>
        <taxon>Basidiomycota</taxon>
        <taxon>Agaricomycotina</taxon>
        <taxon>Agaricomycetes</taxon>
        <taxon>Agaricomycetidae</taxon>
        <taxon>Agaricales</taxon>
        <taxon>Agaricineae</taxon>
        <taxon>Hymenogastraceae</taxon>
        <taxon>Gymnopilus</taxon>
    </lineage>
</organism>
<name>A0A9P5NXY1_GYMJU</name>
<gene>
    <name evidence="1" type="ORF">CPB84DRAFT_271458</name>
</gene>
<reference evidence="1" key="1">
    <citation type="submission" date="2020-11" db="EMBL/GenBank/DDBJ databases">
        <authorList>
            <consortium name="DOE Joint Genome Institute"/>
            <person name="Ahrendt S."/>
            <person name="Riley R."/>
            <person name="Andreopoulos W."/>
            <person name="LaButti K."/>
            <person name="Pangilinan J."/>
            <person name="Ruiz-duenas F.J."/>
            <person name="Barrasa J.M."/>
            <person name="Sanchez-Garcia M."/>
            <person name="Camarero S."/>
            <person name="Miyauchi S."/>
            <person name="Serrano A."/>
            <person name="Linde D."/>
            <person name="Babiker R."/>
            <person name="Drula E."/>
            <person name="Ayuso-Fernandez I."/>
            <person name="Pacheco R."/>
            <person name="Padilla G."/>
            <person name="Ferreira P."/>
            <person name="Barriuso J."/>
            <person name="Kellner H."/>
            <person name="Castanera R."/>
            <person name="Alfaro M."/>
            <person name="Ramirez L."/>
            <person name="Pisabarro A.G."/>
            <person name="Kuo A."/>
            <person name="Tritt A."/>
            <person name="Lipzen A."/>
            <person name="He G."/>
            <person name="Yan M."/>
            <person name="Ng V."/>
            <person name="Cullen D."/>
            <person name="Martin F."/>
            <person name="Rosso M.-N."/>
            <person name="Henrissat B."/>
            <person name="Hibbett D."/>
            <person name="Martinez A.T."/>
            <person name="Grigoriev I.V."/>
        </authorList>
    </citation>
    <scope>NUCLEOTIDE SEQUENCE</scope>
    <source>
        <strain evidence="1">AH 44721</strain>
    </source>
</reference>
<evidence type="ECO:0000313" key="2">
    <source>
        <dbReference type="Proteomes" id="UP000724874"/>
    </source>
</evidence>
<dbReference type="AlphaFoldDB" id="A0A9P5NXY1"/>
<evidence type="ECO:0000313" key="1">
    <source>
        <dbReference type="EMBL" id="KAF8907682.1"/>
    </source>
</evidence>
<protein>
    <submittedName>
        <fullName evidence="1">Uncharacterized protein</fullName>
    </submittedName>
</protein>
<proteinExistence type="predicted"/>
<dbReference type="Proteomes" id="UP000724874">
    <property type="component" value="Unassembled WGS sequence"/>
</dbReference>
<keyword evidence="2" id="KW-1185">Reference proteome</keyword>
<sequence length="202" mass="22294">MVACMACCSSLISSFSSSSVMETLQMALQNAFQVWCCVPTRSFRAQGIVLHMVGIRRPLSSFSAIERRSNLSAQTTCENSSTPSTFTLFPKLSSFNTVAENNVCCSSTVFSIISFSGHFFSNATLKCSQVSFSSTAKPFHHVFAAHPDFNHNSKVWTLSPSVRFGFTRELCSTPLMKSCGFSPSIFHRPKTYASHDFQTCLQ</sequence>
<comment type="caution">
    <text evidence="1">The sequence shown here is derived from an EMBL/GenBank/DDBJ whole genome shotgun (WGS) entry which is preliminary data.</text>
</comment>
<accession>A0A9P5NXY1</accession>
<dbReference type="EMBL" id="JADNYJ010000014">
    <property type="protein sequence ID" value="KAF8907682.1"/>
    <property type="molecule type" value="Genomic_DNA"/>
</dbReference>